<dbReference type="PROSITE" id="PS51459">
    <property type="entry name" value="FIDO"/>
    <property type="match status" value="1"/>
</dbReference>
<gene>
    <name evidence="4" type="ORF">ARHIZOSPH14_33710</name>
</gene>
<dbReference type="InterPro" id="IPR040198">
    <property type="entry name" value="Fido_containing"/>
</dbReference>
<dbReference type="Gene3D" id="1.10.3290.10">
    <property type="entry name" value="Fido-like domain"/>
    <property type="match status" value="1"/>
</dbReference>
<accession>A0A9W6FQJ3</accession>
<comment type="caution">
    <text evidence="4">The sequence shown here is derived from an EMBL/GenBank/DDBJ whole genome shotgun (WGS) entry which is preliminary data.</text>
</comment>
<dbReference type="Proteomes" id="UP001144396">
    <property type="component" value="Unassembled WGS sequence"/>
</dbReference>
<dbReference type="InterPro" id="IPR003812">
    <property type="entry name" value="Fido"/>
</dbReference>
<reference evidence="4" key="1">
    <citation type="submission" date="2022-12" db="EMBL/GenBank/DDBJ databases">
        <title>Reference genome sequencing for broad-spectrum identification of bacterial and archaeal isolates by mass spectrometry.</title>
        <authorList>
            <person name="Sekiguchi Y."/>
            <person name="Tourlousse D.M."/>
        </authorList>
    </citation>
    <scope>NUCLEOTIDE SEQUENCE</scope>
    <source>
        <strain evidence="4">14</strain>
    </source>
</reference>
<dbReference type="SUPFAM" id="SSF140931">
    <property type="entry name" value="Fic-like"/>
    <property type="match status" value="1"/>
</dbReference>
<dbReference type="GO" id="GO:0005524">
    <property type="term" value="F:ATP binding"/>
    <property type="evidence" value="ECO:0007669"/>
    <property type="project" value="UniProtKB-KW"/>
</dbReference>
<evidence type="ECO:0000313" key="5">
    <source>
        <dbReference type="Proteomes" id="UP001144396"/>
    </source>
</evidence>
<dbReference type="PANTHER" id="PTHR13504:SF38">
    <property type="entry name" value="FIDO DOMAIN-CONTAINING PROTEIN"/>
    <property type="match status" value="1"/>
</dbReference>
<evidence type="ECO:0000256" key="1">
    <source>
        <dbReference type="PIRSR" id="PIRSR640198-1"/>
    </source>
</evidence>
<protein>
    <submittedName>
        <fullName evidence="4">Fic family protein</fullName>
    </submittedName>
</protein>
<dbReference type="EMBL" id="BSDP01000001">
    <property type="protein sequence ID" value="GLI29129.1"/>
    <property type="molecule type" value="Genomic_DNA"/>
</dbReference>
<dbReference type="AlphaFoldDB" id="A0A9W6FQJ3"/>
<keyword evidence="5" id="KW-1185">Reference proteome</keyword>
<proteinExistence type="predicted"/>
<feature type="active site" evidence="1">
    <location>
        <position position="224"/>
    </location>
</feature>
<evidence type="ECO:0000313" key="4">
    <source>
        <dbReference type="EMBL" id="GLI29129.1"/>
    </source>
</evidence>
<dbReference type="PANTHER" id="PTHR13504">
    <property type="entry name" value="FIDO DOMAIN-CONTAINING PROTEIN DDB_G0283145"/>
    <property type="match status" value="1"/>
</dbReference>
<name>A0A9W6FQJ3_9MICO</name>
<evidence type="ECO:0000256" key="2">
    <source>
        <dbReference type="PIRSR" id="PIRSR640198-2"/>
    </source>
</evidence>
<keyword evidence="2" id="KW-0067">ATP-binding</keyword>
<feature type="binding site" evidence="2">
    <location>
        <begin position="266"/>
        <end position="267"/>
    </location>
    <ligand>
        <name>ATP</name>
        <dbReference type="ChEBI" id="CHEBI:30616"/>
    </ligand>
</feature>
<feature type="binding site" evidence="2">
    <location>
        <begin position="228"/>
        <end position="235"/>
    </location>
    <ligand>
        <name>ATP</name>
        <dbReference type="ChEBI" id="CHEBI:30616"/>
    </ligand>
</feature>
<organism evidence="4 5">
    <name type="scientific">Agromyces rhizosphaerae</name>
    <dbReference type="NCBI Taxonomy" id="88374"/>
    <lineage>
        <taxon>Bacteria</taxon>
        <taxon>Bacillati</taxon>
        <taxon>Actinomycetota</taxon>
        <taxon>Actinomycetes</taxon>
        <taxon>Micrococcales</taxon>
        <taxon>Microbacteriaceae</taxon>
        <taxon>Agromyces</taxon>
    </lineage>
</organism>
<feature type="domain" description="Fido" evidence="3">
    <location>
        <begin position="140"/>
        <end position="287"/>
    </location>
</feature>
<keyword evidence="2" id="KW-0547">Nucleotide-binding</keyword>
<dbReference type="Pfam" id="PF02661">
    <property type="entry name" value="Fic"/>
    <property type="match status" value="1"/>
</dbReference>
<sequence length="397" mass="42803">MATETRAWPAIGHEERPWQRDGGEIASRRELARSRGPYRAAVVPRIADLTPDLPGRSLAAADDASNELTRFDAEFGAVAAPFSAILLRSESASSSEVEHITASARQVALAELGASDSPNARLVVANAQAMRAAVYLSDRLDTDAVIEMHRALLGDSQEGITGGWRERQVWIGGGSIAPHTAEFVPPHAEHVPALMEDVMAFARRTDLPVLVQTAVAHAQFETIHPFPDGNGRTGRALVQGMLRAGRVTRHVTVPVSAGLLGDLQGYYDALGAYREGRLEPIVDLMSDASFLAVANGRRLIGDLRAARAHWDDAVRARADSSAHRLKDLLLRQPVVHTKLVAAELEVSEVAAQTSIDRLVEAGVLVQAGGGARYRRWAAPDVLTALDAFGQRARRGFR</sequence>
<dbReference type="InterPro" id="IPR036597">
    <property type="entry name" value="Fido-like_dom_sf"/>
</dbReference>
<evidence type="ECO:0000259" key="3">
    <source>
        <dbReference type="PROSITE" id="PS51459"/>
    </source>
</evidence>
<dbReference type="RefSeq" id="WP_281887041.1">
    <property type="nucleotide sequence ID" value="NZ_BSDP01000001.1"/>
</dbReference>